<comment type="caution">
    <text evidence="1">The sequence shown here is derived from an EMBL/GenBank/DDBJ whole genome shotgun (WGS) entry which is preliminary data.</text>
</comment>
<proteinExistence type="predicted"/>
<dbReference type="AlphaFoldDB" id="A0A918K3Y4"/>
<protein>
    <submittedName>
        <fullName evidence="1">Uncharacterized protein</fullName>
    </submittedName>
</protein>
<reference evidence="1" key="2">
    <citation type="submission" date="2020-09" db="EMBL/GenBank/DDBJ databases">
        <authorList>
            <person name="Sun Q."/>
            <person name="Ohkuma M."/>
        </authorList>
    </citation>
    <scope>NUCLEOTIDE SEQUENCE</scope>
    <source>
        <strain evidence="1">JCM 4956</strain>
    </source>
</reference>
<dbReference type="Proteomes" id="UP000645555">
    <property type="component" value="Unassembled WGS sequence"/>
</dbReference>
<evidence type="ECO:0000313" key="2">
    <source>
        <dbReference type="Proteomes" id="UP000645555"/>
    </source>
</evidence>
<dbReference type="EMBL" id="BMWD01000003">
    <property type="protein sequence ID" value="GGX46112.1"/>
    <property type="molecule type" value="Genomic_DNA"/>
</dbReference>
<gene>
    <name evidence="1" type="ORF">GCM10010515_11130</name>
</gene>
<evidence type="ECO:0000313" key="1">
    <source>
        <dbReference type="EMBL" id="GGX46112.1"/>
    </source>
</evidence>
<reference evidence="1" key="1">
    <citation type="journal article" date="2014" name="Int. J. Syst. Evol. Microbiol.">
        <title>Complete genome sequence of Corynebacterium casei LMG S-19264T (=DSM 44701T), isolated from a smear-ripened cheese.</title>
        <authorList>
            <consortium name="US DOE Joint Genome Institute (JGI-PGF)"/>
            <person name="Walter F."/>
            <person name="Albersmeier A."/>
            <person name="Kalinowski J."/>
            <person name="Ruckert C."/>
        </authorList>
    </citation>
    <scope>NUCLEOTIDE SEQUENCE</scope>
    <source>
        <strain evidence="1">JCM 4956</strain>
    </source>
</reference>
<keyword evidence="2" id="KW-1185">Reference proteome</keyword>
<accession>A0A918K3Y4</accession>
<organism evidence="1 2">
    <name type="scientific">Streptomyces fructofermentans</name>
    <dbReference type="NCBI Taxonomy" id="152141"/>
    <lineage>
        <taxon>Bacteria</taxon>
        <taxon>Bacillati</taxon>
        <taxon>Actinomycetota</taxon>
        <taxon>Actinomycetes</taxon>
        <taxon>Kitasatosporales</taxon>
        <taxon>Streptomycetaceae</taxon>
        <taxon>Streptomyces</taxon>
    </lineage>
</organism>
<sequence>MHFLSPAFWTVRRRCLASTLSAGSFTADTPRTSWVQAGTAAVEPAVLGEVAAAFGAVLVACGAVADAFGAVVVARGAVPAACGAVVVARGVVPDCGSVLDACAETPHPRARRMPADRAARLLTRDFTFIRVFLL</sequence>
<name>A0A918K3Y4_9ACTN</name>